<evidence type="ECO:0000256" key="1">
    <source>
        <dbReference type="ARBA" id="ARBA00022670"/>
    </source>
</evidence>
<dbReference type="PANTHER" id="PTHR34217:SF1">
    <property type="entry name" value="CARBOXYPEPTIDASE 1"/>
    <property type="match status" value="1"/>
</dbReference>
<dbReference type="AlphaFoldDB" id="A0A172TNE4"/>
<dbReference type="KEGG" id="pswu:SY83_00325"/>
<dbReference type="InterPro" id="IPR013647">
    <property type="entry name" value="OligopepF_N_dom"/>
</dbReference>
<dbReference type="Gene3D" id="1.10.1370.20">
    <property type="entry name" value="Oligoendopeptidase f, C-terminal domain"/>
    <property type="match status" value="1"/>
</dbReference>
<dbReference type="GO" id="GO:0004181">
    <property type="term" value="F:metallocarboxypeptidase activity"/>
    <property type="evidence" value="ECO:0007669"/>
    <property type="project" value="InterPro"/>
</dbReference>
<dbReference type="STRING" id="1178515.SY83_00325"/>
<evidence type="ECO:0000256" key="2">
    <source>
        <dbReference type="ARBA" id="ARBA00022723"/>
    </source>
</evidence>
<dbReference type="PANTHER" id="PTHR34217">
    <property type="entry name" value="METAL-DEPENDENT CARBOXYPEPTIDASE"/>
    <property type="match status" value="1"/>
</dbReference>
<evidence type="ECO:0000259" key="8">
    <source>
        <dbReference type="Pfam" id="PF08439"/>
    </source>
</evidence>
<dbReference type="InterPro" id="IPR042088">
    <property type="entry name" value="OligoPept_F_C"/>
</dbReference>
<keyword evidence="10" id="KW-1185">Reference proteome</keyword>
<dbReference type="GO" id="GO:0004222">
    <property type="term" value="F:metalloendopeptidase activity"/>
    <property type="evidence" value="ECO:0007669"/>
    <property type="project" value="InterPro"/>
</dbReference>
<keyword evidence="2 6" id="KW-0479">Metal-binding</keyword>
<accession>A0A172TNE4</accession>
<evidence type="ECO:0000313" key="10">
    <source>
        <dbReference type="Proteomes" id="UP000076927"/>
    </source>
</evidence>
<dbReference type="Gene3D" id="1.20.140.70">
    <property type="entry name" value="Oligopeptidase f, N-terminal domain"/>
    <property type="match status" value="1"/>
</dbReference>
<proteinExistence type="inferred from homology"/>
<dbReference type="Pfam" id="PF01432">
    <property type="entry name" value="Peptidase_M3"/>
    <property type="match status" value="1"/>
</dbReference>
<dbReference type="InterPro" id="IPR001567">
    <property type="entry name" value="Pept_M3A_M3B_dom"/>
</dbReference>
<organism evidence="9 10">
    <name type="scientific">Paenibacillus swuensis</name>
    <dbReference type="NCBI Taxonomy" id="1178515"/>
    <lineage>
        <taxon>Bacteria</taxon>
        <taxon>Bacillati</taxon>
        <taxon>Bacillota</taxon>
        <taxon>Bacilli</taxon>
        <taxon>Bacillales</taxon>
        <taxon>Paenibacillaceae</taxon>
        <taxon>Paenibacillus</taxon>
    </lineage>
</organism>
<keyword evidence="4 6" id="KW-0862">Zinc</keyword>
<evidence type="ECO:0000256" key="4">
    <source>
        <dbReference type="ARBA" id="ARBA00022833"/>
    </source>
</evidence>
<gene>
    <name evidence="9" type="ORF">SY83_00325</name>
</gene>
<feature type="domain" description="Oligopeptidase F N-terminal" evidence="8">
    <location>
        <begin position="114"/>
        <end position="180"/>
    </location>
</feature>
<dbReference type="EMBL" id="CP011388">
    <property type="protein sequence ID" value="ANE48609.1"/>
    <property type="molecule type" value="Genomic_DNA"/>
</dbReference>
<dbReference type="Pfam" id="PF08439">
    <property type="entry name" value="Peptidase_M3_N"/>
    <property type="match status" value="1"/>
</dbReference>
<dbReference type="GO" id="GO:0046872">
    <property type="term" value="F:metal ion binding"/>
    <property type="evidence" value="ECO:0007669"/>
    <property type="project" value="UniProtKB-UniRule"/>
</dbReference>
<dbReference type="InterPro" id="IPR034006">
    <property type="entry name" value="M3B_PepF_2"/>
</dbReference>
<comment type="similarity">
    <text evidence="6">Belongs to the peptidase M3 family.</text>
</comment>
<sequence length="595" mass="68412">MNQTRSQVWNLDTIFSGGSNSPAFNEFLQQVEQDIVSFMELVHKPSEAVFRADDFDKAVTLMQSLTNRLREAGSFVECLTAQNQKDKKAVQLTGKFRGIHARFLSSLTYFDLMLTQIPDDNWNALLKSEDYRNLEFNLNERRHLASEKMAPELEALANDLAVDGYHGWGALYETTVSQIQISYEDQGESRMLSAGQAFNKLHSADRQVREEMSAKWEAEWERKEDFCADALNHLGGFRLQLYKGRRWDAVLKEPLAINRMSENTLSAMWDAINRKSQTFLDFLQRKAQLLGLERLNWHDVDAPLGKASKEYSYDEAAEIIVEQFRKFSPKMADFAHRAFEEQWIEVEDRPGKGPGGFCTSFPFSKQTRIFMTFSGTASNVSTLAHELGHAYHQYIMEDMPALAQDYAMNVAETASTFAELIVSDAAVKQAENDEEKLTLLEDKIQRSIAFFLNIQARFLFETRFYEKRKEGLVSAVELSELMVQAQKDAYHNVLGEYHPHFWASKMHFYITEVPFYNFPYTFGYLFSFGIFARALKEGTDFEDKYISLLQDTGRMTVEELAHKHLNVDLTQPDFWNEAVGLCVQDVEAFLDMTAS</sequence>
<name>A0A172TNE4_9BACL</name>
<reference evidence="9 10" key="1">
    <citation type="submission" date="2015-01" db="EMBL/GenBank/DDBJ databases">
        <title>Paenibacillus swuensis/DY6/whole genome sequencing.</title>
        <authorList>
            <person name="Kim M.K."/>
            <person name="Srinivasan S."/>
            <person name="Lee J.-J."/>
        </authorList>
    </citation>
    <scope>NUCLEOTIDE SEQUENCE [LARGE SCALE GENOMIC DNA]</scope>
    <source>
        <strain evidence="9 10">DY6</strain>
    </source>
</reference>
<feature type="domain" description="Peptidase M3A/M3B catalytic" evidence="7">
    <location>
        <begin position="202"/>
        <end position="580"/>
    </location>
</feature>
<evidence type="ECO:0000259" key="7">
    <source>
        <dbReference type="Pfam" id="PF01432"/>
    </source>
</evidence>
<keyword evidence="5 6" id="KW-0482">Metalloprotease</keyword>
<dbReference type="GO" id="GO:0006508">
    <property type="term" value="P:proteolysis"/>
    <property type="evidence" value="ECO:0007669"/>
    <property type="project" value="UniProtKB-KW"/>
</dbReference>
<dbReference type="RefSeq" id="WP_068610679.1">
    <property type="nucleotide sequence ID" value="NZ_CP011388.1"/>
</dbReference>
<evidence type="ECO:0000256" key="5">
    <source>
        <dbReference type="ARBA" id="ARBA00023049"/>
    </source>
</evidence>
<protein>
    <submittedName>
        <fullName evidence="9">Oligoendopeptidase</fullName>
    </submittedName>
</protein>
<evidence type="ECO:0000313" key="9">
    <source>
        <dbReference type="EMBL" id="ANE48609.1"/>
    </source>
</evidence>
<evidence type="ECO:0000256" key="3">
    <source>
        <dbReference type="ARBA" id="ARBA00022801"/>
    </source>
</evidence>
<dbReference type="OrthoDB" id="9769691at2"/>
<keyword evidence="1 6" id="KW-0645">Protease</keyword>
<dbReference type="NCBIfam" id="TIGR02290">
    <property type="entry name" value="M3_fam_3"/>
    <property type="match status" value="1"/>
</dbReference>
<dbReference type="CDD" id="cd09607">
    <property type="entry name" value="M3B_PepF"/>
    <property type="match status" value="1"/>
</dbReference>
<dbReference type="InterPro" id="IPR011977">
    <property type="entry name" value="Pept_M3B_clade3"/>
</dbReference>
<dbReference type="SUPFAM" id="SSF55486">
    <property type="entry name" value="Metalloproteases ('zincins'), catalytic domain"/>
    <property type="match status" value="1"/>
</dbReference>
<keyword evidence="3 6" id="KW-0378">Hydrolase</keyword>
<dbReference type="PATRIC" id="fig|1178515.4.peg.70"/>
<evidence type="ECO:0000256" key="6">
    <source>
        <dbReference type="RuleBase" id="RU003435"/>
    </source>
</evidence>
<comment type="cofactor">
    <cofactor evidence="6">
        <name>Zn(2+)</name>
        <dbReference type="ChEBI" id="CHEBI:29105"/>
    </cofactor>
    <text evidence="6">Binds 1 zinc ion.</text>
</comment>
<dbReference type="Proteomes" id="UP000076927">
    <property type="component" value="Chromosome"/>
</dbReference>
<dbReference type="InterPro" id="IPR001333">
    <property type="entry name" value="Peptidase_M32_Taq"/>
</dbReference>